<accession>X1DQK9</accession>
<evidence type="ECO:0000313" key="1">
    <source>
        <dbReference type="EMBL" id="GAH10510.1"/>
    </source>
</evidence>
<organism evidence="1">
    <name type="scientific">marine sediment metagenome</name>
    <dbReference type="NCBI Taxonomy" id="412755"/>
    <lineage>
        <taxon>unclassified sequences</taxon>
        <taxon>metagenomes</taxon>
        <taxon>ecological metagenomes</taxon>
    </lineage>
</organism>
<protein>
    <submittedName>
        <fullName evidence="1">Uncharacterized protein</fullName>
    </submittedName>
</protein>
<sequence>SREKEVLLNTATQSNWMAFQRSALEIVPQRASVPYYGIDDDGAWCSHWWWEGESGGQPKNTPRMHWKRLIE</sequence>
<proteinExistence type="predicted"/>
<name>X1DQK9_9ZZZZ</name>
<gene>
    <name evidence="1" type="ORF">S01H4_61393</name>
</gene>
<dbReference type="AlphaFoldDB" id="X1DQK9"/>
<comment type="caution">
    <text evidence="1">The sequence shown here is derived from an EMBL/GenBank/DDBJ whole genome shotgun (WGS) entry which is preliminary data.</text>
</comment>
<reference evidence="1" key="1">
    <citation type="journal article" date="2014" name="Front. Microbiol.">
        <title>High frequency of phylogenetically diverse reductive dehalogenase-homologous genes in deep subseafloor sedimentary metagenomes.</title>
        <authorList>
            <person name="Kawai M."/>
            <person name="Futagami T."/>
            <person name="Toyoda A."/>
            <person name="Takaki Y."/>
            <person name="Nishi S."/>
            <person name="Hori S."/>
            <person name="Arai W."/>
            <person name="Tsubouchi T."/>
            <person name="Morono Y."/>
            <person name="Uchiyama I."/>
            <person name="Ito T."/>
            <person name="Fujiyama A."/>
            <person name="Inagaki F."/>
            <person name="Takami H."/>
        </authorList>
    </citation>
    <scope>NUCLEOTIDE SEQUENCE</scope>
    <source>
        <strain evidence="1">Expedition CK06-06</strain>
    </source>
</reference>
<feature type="non-terminal residue" evidence="1">
    <location>
        <position position="1"/>
    </location>
</feature>
<dbReference type="EMBL" id="BART01036393">
    <property type="protein sequence ID" value="GAH10510.1"/>
    <property type="molecule type" value="Genomic_DNA"/>
</dbReference>